<evidence type="ECO:0000313" key="3">
    <source>
        <dbReference type="Proteomes" id="UP000578030"/>
    </source>
</evidence>
<accession>A0A7W4K5C7</accession>
<keyword evidence="3" id="KW-1185">Reference proteome</keyword>
<sequence>MQARTAPPPAGPGRGRAGIALCLAAITCLSMPDARAAIMAGQIHTRLVIRPGCTVTRDALFPDAPGRDLGSLDFGEVPPTWTRPLTAQLSGPDGGQGLRVACSRDIGGFAVAIDGGRRGDRTLAAGSGRVAYGLYRDAARLHPYRVDQPERFAVPPTGIAVDVPVYGMVAPAPVPQAPGRYTDMLLVTLDF</sequence>
<protein>
    <submittedName>
        <fullName evidence="2">Spore coat protein U domain-containing protein</fullName>
    </submittedName>
</protein>
<name>A0A7W4K5C7_9PROT</name>
<dbReference type="InterPro" id="IPR053167">
    <property type="entry name" value="Spore_coat_component"/>
</dbReference>
<organism evidence="2 3">
    <name type="scientific">Gluconacetobacter tumulisoli</name>
    <dbReference type="NCBI Taxonomy" id="1286189"/>
    <lineage>
        <taxon>Bacteria</taxon>
        <taxon>Pseudomonadati</taxon>
        <taxon>Pseudomonadota</taxon>
        <taxon>Alphaproteobacteria</taxon>
        <taxon>Acetobacterales</taxon>
        <taxon>Acetobacteraceae</taxon>
        <taxon>Gluconacetobacter</taxon>
    </lineage>
</organism>
<dbReference type="InterPro" id="IPR007893">
    <property type="entry name" value="Spore_coat_U/FanG"/>
</dbReference>
<feature type="domain" description="Spore coat protein U/FanG" evidence="1">
    <location>
        <begin position="44"/>
        <end position="188"/>
    </location>
</feature>
<reference evidence="2 3" key="1">
    <citation type="submission" date="2020-04" db="EMBL/GenBank/DDBJ databases">
        <title>Description of novel Gluconacetobacter.</title>
        <authorList>
            <person name="Sombolestani A."/>
        </authorList>
    </citation>
    <scope>NUCLEOTIDE SEQUENCE [LARGE SCALE GENOMIC DNA]</scope>
    <source>
        <strain evidence="2 3">LMG 27802</strain>
    </source>
</reference>
<dbReference type="EMBL" id="JABEQM010000002">
    <property type="protein sequence ID" value="MBB2200568.1"/>
    <property type="molecule type" value="Genomic_DNA"/>
</dbReference>
<evidence type="ECO:0000259" key="1">
    <source>
        <dbReference type="Pfam" id="PF05229"/>
    </source>
</evidence>
<dbReference type="AlphaFoldDB" id="A0A7W4K5C7"/>
<comment type="caution">
    <text evidence="2">The sequence shown here is derived from an EMBL/GenBank/DDBJ whole genome shotgun (WGS) entry which is preliminary data.</text>
</comment>
<dbReference type="Pfam" id="PF05229">
    <property type="entry name" value="SCPU"/>
    <property type="match status" value="1"/>
</dbReference>
<dbReference type="PANTHER" id="PTHR37089">
    <property type="entry name" value="PROTEIN U-RELATED"/>
    <property type="match status" value="1"/>
</dbReference>
<keyword evidence="2" id="KW-0167">Capsid protein</keyword>
<dbReference type="SMART" id="SM00972">
    <property type="entry name" value="SCPU"/>
    <property type="match status" value="1"/>
</dbReference>
<proteinExistence type="predicted"/>
<keyword evidence="2" id="KW-0946">Virion</keyword>
<dbReference type="RefSeq" id="WP_182954325.1">
    <property type="nucleotide sequence ID" value="NZ_JABEQM010000002.1"/>
</dbReference>
<dbReference type="Proteomes" id="UP000578030">
    <property type="component" value="Unassembled WGS sequence"/>
</dbReference>
<gene>
    <name evidence="2" type="ORF">HLH28_03065</name>
</gene>
<evidence type="ECO:0000313" key="2">
    <source>
        <dbReference type="EMBL" id="MBB2200568.1"/>
    </source>
</evidence>